<evidence type="ECO:0000256" key="1">
    <source>
        <dbReference type="SAM" id="MobiDB-lite"/>
    </source>
</evidence>
<dbReference type="OrthoDB" id="5572968at2"/>
<name>A0A177MCR4_METMH</name>
<accession>A0A177MCR4</accession>
<evidence type="ECO:0008006" key="4">
    <source>
        <dbReference type="Google" id="ProtNLM"/>
    </source>
</evidence>
<feature type="region of interest" description="Disordered" evidence="1">
    <location>
        <begin position="113"/>
        <end position="140"/>
    </location>
</feature>
<sequence length="412" mass="47180">MSELLLDGETYDYLWPSDRSHSKAQQISRRYHGCTERPCCQCLTDTRNRQLVIKARGQRYYLARKADTSHHHAEWCLLYEPPESGGPLAKQKPAIQYEGDIVDVKLQTRLTRNSFTTKQTDDNPVAEDKPNLPRSKAPCLKPGRASTGLVGLFHALIQKAQLNDWQPQQSERRFAASTRALTKAAQTITLEKQQPVGERLVITLWKRSLEHSQAINLATLQTRTDDPQQTAIVVGEIMECRNSTKVEGSLGLKLKLLNVPLWLTPPVARKATNSFGQLLDEIGKPDRRILAIATVFRSKTSFAVSDIGLIRTNRQFIPVDSSYELQVDDKLIAEQRRFSKPLKLEGELRYLLDFMLQDCQVPWVMEVFGITNDDKYQAQKLEKLQYYRDHGIPCWQWEPDTEKVMPDFSVRT</sequence>
<comment type="caution">
    <text evidence="2">The sequence shown here is derived from an EMBL/GenBank/DDBJ whole genome shotgun (WGS) entry which is preliminary data.</text>
</comment>
<dbReference type="AlphaFoldDB" id="A0A177MCR4"/>
<dbReference type="RefSeq" id="WP_064008980.1">
    <property type="nucleotide sequence ID" value="NZ_LUUG01000077.1"/>
</dbReference>
<proteinExistence type="predicted"/>
<dbReference type="Proteomes" id="UP000078090">
    <property type="component" value="Unassembled WGS sequence"/>
</dbReference>
<organism evidence="2 3">
    <name type="scientific">Methylomonas methanica</name>
    <dbReference type="NCBI Taxonomy" id="421"/>
    <lineage>
        <taxon>Bacteria</taxon>
        <taxon>Pseudomonadati</taxon>
        <taxon>Pseudomonadota</taxon>
        <taxon>Gammaproteobacteria</taxon>
        <taxon>Methylococcales</taxon>
        <taxon>Methylococcaceae</taxon>
        <taxon>Methylomonas</taxon>
    </lineage>
</organism>
<evidence type="ECO:0000313" key="2">
    <source>
        <dbReference type="EMBL" id="OAI03557.1"/>
    </source>
</evidence>
<protein>
    <recommendedName>
        <fullName evidence="4">DUF1173 family protein</fullName>
    </recommendedName>
</protein>
<reference evidence="2 3" key="1">
    <citation type="submission" date="2016-03" db="EMBL/GenBank/DDBJ databases">
        <authorList>
            <person name="Ploux O."/>
        </authorList>
    </citation>
    <scope>NUCLEOTIDE SEQUENCE [LARGE SCALE GENOMIC DNA]</scope>
    <source>
        <strain evidence="2 3">R-45363</strain>
    </source>
</reference>
<dbReference type="Pfam" id="PF06666">
    <property type="entry name" value="DUF1173"/>
    <property type="match status" value="1"/>
</dbReference>
<evidence type="ECO:0000313" key="3">
    <source>
        <dbReference type="Proteomes" id="UP000078090"/>
    </source>
</evidence>
<gene>
    <name evidence="2" type="ORF">A1332_15685</name>
</gene>
<dbReference type="EMBL" id="LUUG01000077">
    <property type="protein sequence ID" value="OAI03557.1"/>
    <property type="molecule type" value="Genomic_DNA"/>
</dbReference>
<dbReference type="InterPro" id="IPR009553">
    <property type="entry name" value="DUF1173"/>
</dbReference>